<dbReference type="EMBL" id="KV454002">
    <property type="protein sequence ID" value="ODQ48131.1"/>
    <property type="molecule type" value="Genomic_DNA"/>
</dbReference>
<keyword evidence="2" id="KW-0325">Glycoprotein</keyword>
<dbReference type="Pfam" id="PF13928">
    <property type="entry name" value="Flocculin_t3"/>
    <property type="match status" value="1"/>
</dbReference>
<feature type="compositionally biased region" description="Low complexity" evidence="3">
    <location>
        <begin position="194"/>
        <end position="243"/>
    </location>
</feature>
<evidence type="ECO:0000313" key="6">
    <source>
        <dbReference type="Proteomes" id="UP000094455"/>
    </source>
</evidence>
<proteinExistence type="predicted"/>
<dbReference type="InterPro" id="IPR025928">
    <property type="entry name" value="Flocculin_t3_rpt"/>
</dbReference>
<reference evidence="5 6" key="1">
    <citation type="journal article" date="2016" name="Proc. Natl. Acad. Sci. U.S.A.">
        <title>Comparative genomics of biotechnologically important yeasts.</title>
        <authorList>
            <person name="Riley R."/>
            <person name="Haridas S."/>
            <person name="Wolfe K.H."/>
            <person name="Lopes M.R."/>
            <person name="Hittinger C.T."/>
            <person name="Goeker M."/>
            <person name="Salamov A.A."/>
            <person name="Wisecaver J.H."/>
            <person name="Long T.M."/>
            <person name="Calvey C.H."/>
            <person name="Aerts A.L."/>
            <person name="Barry K.W."/>
            <person name="Choi C."/>
            <person name="Clum A."/>
            <person name="Coughlan A.Y."/>
            <person name="Deshpande S."/>
            <person name="Douglass A.P."/>
            <person name="Hanson S.J."/>
            <person name="Klenk H.-P."/>
            <person name="LaButti K.M."/>
            <person name="Lapidus A."/>
            <person name="Lindquist E.A."/>
            <person name="Lipzen A.M."/>
            <person name="Meier-Kolthoff J.P."/>
            <person name="Ohm R.A."/>
            <person name="Otillar R.P."/>
            <person name="Pangilinan J.L."/>
            <person name="Peng Y."/>
            <person name="Rokas A."/>
            <person name="Rosa C.A."/>
            <person name="Scheuner C."/>
            <person name="Sibirny A.A."/>
            <person name="Slot J.C."/>
            <person name="Stielow J.B."/>
            <person name="Sun H."/>
            <person name="Kurtzman C.P."/>
            <person name="Blackwell M."/>
            <person name="Grigoriev I.V."/>
            <person name="Jeffries T.W."/>
        </authorList>
    </citation>
    <scope>NUCLEOTIDE SEQUENCE [LARGE SCALE GENOMIC DNA]</scope>
    <source>
        <strain evidence="5 6">NRRL Y-2026</strain>
    </source>
</reference>
<sequence>MVRLNSLLTSVSLGLLSLSGGSSAAQNIYKRYDNSTSCSTATSVSAVSVYGPAYSGAVSHQYSAPTIVGEWVDAPVWSIYIPQDVYNFTGLELVLNHLSSAIASADAFTLYSGDIGNFVNPGAIYSKSIGGITFDGKTQAPLLKIVFAPGFDSSASSYSVDFTLALDIIPSGSFAKRDVQTFDLSSTINKPGGSSSSAVPVSSTPASTSSESSSSSVETSISSSSSSSVETSISSSSSSSSGTLTSSLTTSLSSSSATHGTATTTSTVGSTVCTEEHCTKTGSTVTTKTTSSETITSCSDGKCTEVPTNGTGSVVTTKTTLSKTITSCSDGKCTETPVTSAPGTKVIVGSTTTLTITSCADHGCTLHTVPAVGSVVTTTVDETVSTYTTYCPLAPTNTATTVPGTTISSASTTSVVPGTPVSSASTSTVTSRSSTIVFTSSTSATAATQSSSSISIYVAGANDLRANALTGGIAGLIAGFALMV</sequence>
<evidence type="ECO:0000256" key="1">
    <source>
        <dbReference type="ARBA" id="ARBA00022729"/>
    </source>
</evidence>
<evidence type="ECO:0000256" key="4">
    <source>
        <dbReference type="SAM" id="SignalP"/>
    </source>
</evidence>
<dbReference type="RefSeq" id="XP_019019244.1">
    <property type="nucleotide sequence ID" value="XM_019159744.1"/>
</dbReference>
<dbReference type="STRING" id="763406.A0A1E3NPS7"/>
<evidence type="ECO:0000256" key="3">
    <source>
        <dbReference type="SAM" id="MobiDB-lite"/>
    </source>
</evidence>
<organism evidence="5 6">
    <name type="scientific">Pichia membranifaciens NRRL Y-2026</name>
    <dbReference type="NCBI Taxonomy" id="763406"/>
    <lineage>
        <taxon>Eukaryota</taxon>
        <taxon>Fungi</taxon>
        <taxon>Dikarya</taxon>
        <taxon>Ascomycota</taxon>
        <taxon>Saccharomycotina</taxon>
        <taxon>Pichiomycetes</taxon>
        <taxon>Pichiales</taxon>
        <taxon>Pichiaceae</taxon>
        <taxon>Pichia</taxon>
    </lineage>
</organism>
<evidence type="ECO:0008006" key="7">
    <source>
        <dbReference type="Google" id="ProtNLM"/>
    </source>
</evidence>
<dbReference type="GeneID" id="30176431"/>
<dbReference type="AlphaFoldDB" id="A0A1E3NPS7"/>
<gene>
    <name evidence="5" type="ORF">PICMEDRAFT_11053</name>
</gene>
<accession>A0A1E3NPS7</accession>
<protein>
    <recommendedName>
        <fullName evidence="7">Flo11 domain-containing protein</fullName>
    </recommendedName>
</protein>
<feature type="chain" id="PRO_5009133449" description="Flo11 domain-containing protein" evidence="4">
    <location>
        <begin position="25"/>
        <end position="484"/>
    </location>
</feature>
<keyword evidence="6" id="KW-1185">Reference proteome</keyword>
<feature type="region of interest" description="Disordered" evidence="3">
    <location>
        <begin position="189"/>
        <end position="243"/>
    </location>
</feature>
<dbReference type="Proteomes" id="UP000094455">
    <property type="component" value="Unassembled WGS sequence"/>
</dbReference>
<feature type="signal peptide" evidence="4">
    <location>
        <begin position="1"/>
        <end position="24"/>
    </location>
</feature>
<keyword evidence="1 4" id="KW-0732">Signal</keyword>
<evidence type="ECO:0000313" key="5">
    <source>
        <dbReference type="EMBL" id="ODQ48131.1"/>
    </source>
</evidence>
<dbReference type="OrthoDB" id="3998251at2759"/>
<name>A0A1E3NPS7_9ASCO</name>
<evidence type="ECO:0000256" key="2">
    <source>
        <dbReference type="ARBA" id="ARBA00023180"/>
    </source>
</evidence>